<sequence>MLIFCGTGSGSTVLIEWVLRPPGGGDSNIFGSDEPPIHTQKRMAPQPPSNDIFGPPTSQNVPARKWEDTDEEKEDEATQNNNGEPSFAQPANTYAKPMQQGSYNPITGQGGEDQASTRDGCHYSFPEWPIVWQ</sequence>
<dbReference type="AlphaFoldDB" id="A0AAD9KG25"/>
<gene>
    <name evidence="2" type="ORF">LSH36_2g06019</name>
</gene>
<evidence type="ECO:0000313" key="3">
    <source>
        <dbReference type="Proteomes" id="UP001208570"/>
    </source>
</evidence>
<name>A0AAD9KG25_9ANNE</name>
<proteinExistence type="predicted"/>
<organism evidence="2 3">
    <name type="scientific">Paralvinella palmiformis</name>
    <dbReference type="NCBI Taxonomy" id="53620"/>
    <lineage>
        <taxon>Eukaryota</taxon>
        <taxon>Metazoa</taxon>
        <taxon>Spiralia</taxon>
        <taxon>Lophotrochozoa</taxon>
        <taxon>Annelida</taxon>
        <taxon>Polychaeta</taxon>
        <taxon>Sedentaria</taxon>
        <taxon>Canalipalpata</taxon>
        <taxon>Terebellida</taxon>
        <taxon>Terebelliformia</taxon>
        <taxon>Alvinellidae</taxon>
        <taxon>Paralvinella</taxon>
    </lineage>
</organism>
<comment type="caution">
    <text evidence="2">The sequence shown here is derived from an EMBL/GenBank/DDBJ whole genome shotgun (WGS) entry which is preliminary data.</text>
</comment>
<evidence type="ECO:0000256" key="1">
    <source>
        <dbReference type="SAM" id="MobiDB-lite"/>
    </source>
</evidence>
<feature type="compositionally biased region" description="Acidic residues" evidence="1">
    <location>
        <begin position="68"/>
        <end position="77"/>
    </location>
</feature>
<dbReference type="Proteomes" id="UP001208570">
    <property type="component" value="Unassembled WGS sequence"/>
</dbReference>
<protein>
    <submittedName>
        <fullName evidence="2">Uncharacterized protein</fullName>
    </submittedName>
</protein>
<feature type="compositionally biased region" description="Polar residues" evidence="1">
    <location>
        <begin position="78"/>
        <end position="92"/>
    </location>
</feature>
<dbReference type="EMBL" id="JAODUP010000002">
    <property type="protein sequence ID" value="KAK2170534.1"/>
    <property type="molecule type" value="Genomic_DNA"/>
</dbReference>
<keyword evidence="3" id="KW-1185">Reference proteome</keyword>
<feature type="region of interest" description="Disordered" evidence="1">
    <location>
        <begin position="22"/>
        <end position="133"/>
    </location>
</feature>
<accession>A0AAD9KG25</accession>
<reference evidence="2" key="1">
    <citation type="journal article" date="2023" name="Mol. Biol. Evol.">
        <title>Third-Generation Sequencing Reveals the Adaptive Role of the Epigenome in Three Deep-Sea Polychaetes.</title>
        <authorList>
            <person name="Perez M."/>
            <person name="Aroh O."/>
            <person name="Sun Y."/>
            <person name="Lan Y."/>
            <person name="Juniper S.K."/>
            <person name="Young C.R."/>
            <person name="Angers B."/>
            <person name="Qian P.Y."/>
        </authorList>
    </citation>
    <scope>NUCLEOTIDE SEQUENCE</scope>
    <source>
        <strain evidence="2">P08H-3</strain>
    </source>
</reference>
<evidence type="ECO:0000313" key="2">
    <source>
        <dbReference type="EMBL" id="KAK2170534.1"/>
    </source>
</evidence>